<accession>T2GBY4</accession>
<dbReference type="SUPFAM" id="SSF53850">
    <property type="entry name" value="Periplasmic binding protein-like II"/>
    <property type="match status" value="1"/>
</dbReference>
<dbReference type="STRING" id="1121448.DGI_1603"/>
<sequence>MLLFACFPPAVHGQPQQFVVGVETIDYYPIYAGDTGEYRGYARELLDAFASKKGYVFRYEPLPVKRLFQAFLTDQVLDFKFPDNAYWSAEMRQGVQVTYSEPAVEYIDGVMVSPARKGMPAESMKMLGIIAGFTPFEYLDRIKAGAVTLDESTEYAAMLQKAIMGRVDGAYSSVAVANYQLRDVLKQPEALAFDASLPHTRSGYRLSTIKHPAIIAEFNAFLAEEPALVQQLKDKYQAEVGVR</sequence>
<dbReference type="InterPro" id="IPR001638">
    <property type="entry name" value="Solute-binding_3/MltF_N"/>
</dbReference>
<reference evidence="2 3" key="1">
    <citation type="journal article" date="2013" name="J. Bacteriol.">
        <title>Roles of HynAB and Ech, the only two hydrogenases found in the model sulfate reducer Desulfovibrio gigas.</title>
        <authorList>
            <person name="Morais-Silva F.O."/>
            <person name="Santos C.I."/>
            <person name="Rodrigues R."/>
            <person name="Pereira I.A."/>
            <person name="Rodrigues-Pousada C."/>
        </authorList>
    </citation>
    <scope>NUCLEOTIDE SEQUENCE [LARGE SCALE GENOMIC DNA]</scope>
    <source>
        <strain evidence="3">ATCC 19364 / DSM 1382 / NCIMB 9332 / VKM B-1759</strain>
    </source>
</reference>
<keyword evidence="3" id="KW-1185">Reference proteome</keyword>
<dbReference type="AlphaFoldDB" id="T2GBY4"/>
<dbReference type="SMART" id="SM00062">
    <property type="entry name" value="PBPb"/>
    <property type="match status" value="1"/>
</dbReference>
<proteinExistence type="predicted"/>
<protein>
    <recommendedName>
        <fullName evidence="1">Solute-binding protein family 3/N-terminal domain-containing protein</fullName>
    </recommendedName>
</protein>
<dbReference type="KEGG" id="dgg:DGI_1603"/>
<evidence type="ECO:0000313" key="2">
    <source>
        <dbReference type="EMBL" id="AGW13432.1"/>
    </source>
</evidence>
<dbReference type="Gene3D" id="3.40.190.10">
    <property type="entry name" value="Periplasmic binding protein-like II"/>
    <property type="match status" value="2"/>
</dbReference>
<dbReference type="Proteomes" id="UP000016587">
    <property type="component" value="Chromosome"/>
</dbReference>
<name>T2GBY4_MEGG1</name>
<gene>
    <name evidence="2" type="ORF">DGI_1603</name>
</gene>
<dbReference type="PATRIC" id="fig|1121448.10.peg.1591"/>
<dbReference type="EMBL" id="CP006585">
    <property type="protein sequence ID" value="AGW13432.1"/>
    <property type="molecule type" value="Genomic_DNA"/>
</dbReference>
<reference evidence="3" key="2">
    <citation type="submission" date="2013-07" db="EMBL/GenBank/DDBJ databases">
        <authorList>
            <person name="Morais-Silva F.O."/>
            <person name="Rezende A.M."/>
            <person name="Pimentel C."/>
            <person name="Resende D.M."/>
            <person name="Santos C.I."/>
            <person name="Clemente C."/>
            <person name="de Oliveira L.M."/>
            <person name="da Silva S.M."/>
            <person name="Costa D.A."/>
            <person name="Varela-Raposo A."/>
            <person name="Horacio E.C.A."/>
            <person name="Matos M."/>
            <person name="Flores O."/>
            <person name="Ruiz J.C."/>
            <person name="Rodrigues-Pousada C."/>
        </authorList>
    </citation>
    <scope>NUCLEOTIDE SEQUENCE [LARGE SCALE GENOMIC DNA]</scope>
    <source>
        <strain evidence="3">ATCC 19364 / DSM 1382 / NCIMB 9332 / VKM B-1759</strain>
    </source>
</reference>
<feature type="domain" description="Solute-binding protein family 3/N-terminal" evidence="1">
    <location>
        <begin position="17"/>
        <end position="240"/>
    </location>
</feature>
<evidence type="ECO:0000259" key="1">
    <source>
        <dbReference type="SMART" id="SM00062"/>
    </source>
</evidence>
<organism evidence="2 3">
    <name type="scientific">Megalodesulfovibrio gigas (strain ATCC 19364 / DSM 1382 / NCIMB 9332 / VKM B-1759)</name>
    <name type="common">Desulfovibrio gigas</name>
    <dbReference type="NCBI Taxonomy" id="1121448"/>
    <lineage>
        <taxon>Bacteria</taxon>
        <taxon>Pseudomonadati</taxon>
        <taxon>Thermodesulfobacteriota</taxon>
        <taxon>Desulfovibrionia</taxon>
        <taxon>Desulfovibrionales</taxon>
        <taxon>Desulfovibrionaceae</taxon>
        <taxon>Megalodesulfovibrio</taxon>
    </lineage>
</organism>
<dbReference type="HOGENOM" id="CLU_090562_0_0_7"/>
<dbReference type="eggNOG" id="COG0834">
    <property type="taxonomic scope" value="Bacteria"/>
</dbReference>
<evidence type="ECO:0000313" key="3">
    <source>
        <dbReference type="Proteomes" id="UP000016587"/>
    </source>
</evidence>